<accession>A0ABM7W5I5</accession>
<evidence type="ECO:0000313" key="1">
    <source>
        <dbReference type="EMBL" id="BDD86205.1"/>
    </source>
</evidence>
<protein>
    <recommendedName>
        <fullName evidence="3">Metallopeptidase family protein</fullName>
    </recommendedName>
</protein>
<gene>
    <name evidence="1" type="ORF">DPPLL_05700</name>
</gene>
<keyword evidence="2" id="KW-1185">Reference proteome</keyword>
<dbReference type="Proteomes" id="UP000830055">
    <property type="component" value="Chromosome"/>
</dbReference>
<dbReference type="RefSeq" id="WP_284153300.1">
    <property type="nucleotide sequence ID" value="NZ_AP025516.1"/>
</dbReference>
<evidence type="ECO:0000313" key="2">
    <source>
        <dbReference type="Proteomes" id="UP000830055"/>
    </source>
</evidence>
<dbReference type="InterPro" id="IPR038555">
    <property type="entry name" value="Zincin_1_sf"/>
</dbReference>
<dbReference type="EMBL" id="AP025516">
    <property type="protein sequence ID" value="BDD86205.1"/>
    <property type="molecule type" value="Genomic_DNA"/>
</dbReference>
<sequence length="130" mass="14860">MDRDTFSQLTEQVFDALPDLLLAKVDNVVFVVEEWPDEETLAAMGIDSRLDLLGLYQGVPLDERSHDLSGSLPDQIFLYQRPIEYWAEVDDLPVYDVIYDTLVHEIGHHFGFDEDQLTALENGDGDSDDW</sequence>
<organism evidence="1 2">
    <name type="scientific">Desulfofustis limnaeus</name>
    <dbReference type="NCBI Taxonomy" id="2740163"/>
    <lineage>
        <taxon>Bacteria</taxon>
        <taxon>Pseudomonadati</taxon>
        <taxon>Thermodesulfobacteriota</taxon>
        <taxon>Desulfobulbia</taxon>
        <taxon>Desulfobulbales</taxon>
        <taxon>Desulfocapsaceae</taxon>
        <taxon>Desulfofustis</taxon>
    </lineage>
</organism>
<name>A0ABM7W5I5_9BACT</name>
<dbReference type="Pfam" id="PF06262">
    <property type="entry name" value="Zincin_1"/>
    <property type="match status" value="1"/>
</dbReference>
<dbReference type="CDD" id="cd12952">
    <property type="entry name" value="MMP_ACEL2062"/>
    <property type="match status" value="1"/>
</dbReference>
<proteinExistence type="predicted"/>
<reference evidence="1 2" key="1">
    <citation type="submission" date="2022-01" db="EMBL/GenBank/DDBJ databases">
        <title>Desulfofustis limnae sp. nov., a novel mesophilic sulfate-reducing bacterium isolated from marsh soil.</title>
        <authorList>
            <person name="Watanabe M."/>
            <person name="Takahashi A."/>
            <person name="Kojima H."/>
            <person name="Fukui M."/>
        </authorList>
    </citation>
    <scope>NUCLEOTIDE SEQUENCE [LARGE SCALE GENOMIC DNA]</scope>
    <source>
        <strain evidence="1 2">PPLL</strain>
    </source>
</reference>
<dbReference type="InterPro" id="IPR010428">
    <property type="entry name" value="Zincin_1"/>
</dbReference>
<evidence type="ECO:0008006" key="3">
    <source>
        <dbReference type="Google" id="ProtNLM"/>
    </source>
</evidence>
<dbReference type="SUPFAM" id="SSF55486">
    <property type="entry name" value="Metalloproteases ('zincins'), catalytic domain"/>
    <property type="match status" value="1"/>
</dbReference>
<dbReference type="Gene3D" id="3.30.2010.20">
    <property type="match status" value="1"/>
</dbReference>